<dbReference type="NCBIfam" id="TIGR00741">
    <property type="entry name" value="yfiA"/>
    <property type="match status" value="1"/>
</dbReference>
<accession>A0ABX6A2Y6</accession>
<protein>
    <recommendedName>
        <fullName evidence="2">Ribosome hibernation promoting factor</fullName>
        <shortName evidence="2">HPF</shortName>
    </recommendedName>
</protein>
<dbReference type="HAMAP" id="MF_00839">
    <property type="entry name" value="HPF"/>
    <property type="match status" value="1"/>
</dbReference>
<comment type="function">
    <text evidence="2">Required for dimerization of active 70S ribosomes into 100S ribosomes in stationary phase; 100S ribosomes are translationally inactive and sometimes present during exponential growth.</text>
</comment>
<dbReference type="CDD" id="cd00552">
    <property type="entry name" value="RaiA"/>
    <property type="match status" value="1"/>
</dbReference>
<dbReference type="PANTHER" id="PTHR33231:SF1">
    <property type="entry name" value="30S RIBOSOMAL PROTEIN"/>
    <property type="match status" value="1"/>
</dbReference>
<dbReference type="SUPFAM" id="SSF69754">
    <property type="entry name" value="Ribosome binding protein Y (YfiA homologue)"/>
    <property type="match status" value="1"/>
</dbReference>
<sequence length="214" mass="24706">MDINVVGRQMDVSERFQRHLEGKLEKVSQLAPSAMRIDVEVSSEKNPRRAEESERVELTVHDEGQVIRSEARSGDLYSALDLALAKLLERLRRLADRRKDRHRGRSRGHGADAETLRKMQADTERIEELFAQAENEGHRDLENEGEEPVEESAPTSPIVIREKKHKAQPMSIDDALYQMELVGHDFYLFIDEETSNPKVVYRRKGWNYGVIELE</sequence>
<feature type="domain" description="Sigma 54 modulation/S30EA ribosomal protein C-terminal" evidence="4">
    <location>
        <begin position="156"/>
        <end position="210"/>
    </location>
</feature>
<evidence type="ECO:0000256" key="3">
    <source>
        <dbReference type="SAM" id="MobiDB-lite"/>
    </source>
</evidence>
<proteinExistence type="inferred from homology"/>
<dbReference type="Pfam" id="PF02482">
    <property type="entry name" value="Ribosomal_S30AE"/>
    <property type="match status" value="1"/>
</dbReference>
<dbReference type="InterPro" id="IPR050574">
    <property type="entry name" value="HPF/YfiA_ribosome-assoc"/>
</dbReference>
<comment type="similarity">
    <text evidence="2">Belongs to the HPF/YfiA ribosome-associated protein family. Long HPF subfamily.</text>
</comment>
<comment type="subunit">
    <text evidence="2">Interacts with 100S ribosomes.</text>
</comment>
<dbReference type="InterPro" id="IPR034694">
    <property type="entry name" value="HPF_long/plastid"/>
</dbReference>
<dbReference type="RefSeq" id="WP_126846523.1">
    <property type="nucleotide sequence ID" value="NZ_CP044108.1"/>
</dbReference>
<dbReference type="Gene3D" id="3.30.160.100">
    <property type="entry name" value="Ribosome hibernation promotion factor-like"/>
    <property type="match status" value="1"/>
</dbReference>
<comment type="subcellular location">
    <subcellularLocation>
        <location evidence="2">Cytoplasm</location>
    </subcellularLocation>
</comment>
<dbReference type="Pfam" id="PF16321">
    <property type="entry name" value="Ribosom_S30AE_C"/>
    <property type="match status" value="1"/>
</dbReference>
<reference evidence="5 6" key="1">
    <citation type="submission" date="2019-09" db="EMBL/GenBank/DDBJ databases">
        <title>FDA dAtabase for Regulatory Grade micrObial Sequences (FDA-ARGOS): Supporting development and validation of Infectious Disease Dx tests.</title>
        <authorList>
            <person name="Sciortino C."/>
            <person name="Tallon L."/>
            <person name="Sadzewicz L."/>
            <person name="Vavikolanu K."/>
            <person name="Mehta A."/>
            <person name="Aluvathingal J."/>
            <person name="Nadendla S."/>
            <person name="Nandy P."/>
            <person name="Geyer C."/>
            <person name="Yan Y."/>
            <person name="Sichtig H."/>
        </authorList>
    </citation>
    <scope>NUCLEOTIDE SEQUENCE [LARGE SCALE GENOMIC DNA]</scope>
    <source>
        <strain evidence="5 6">FDAARGOS_640</strain>
    </source>
</reference>
<evidence type="ECO:0000313" key="5">
    <source>
        <dbReference type="EMBL" id="QEU11539.1"/>
    </source>
</evidence>
<evidence type="ECO:0000259" key="4">
    <source>
        <dbReference type="Pfam" id="PF16321"/>
    </source>
</evidence>
<gene>
    <name evidence="5" type="primary">raiA</name>
    <name evidence="2" type="synonym">hpf</name>
    <name evidence="5" type="ORF">FOB48_04005</name>
</gene>
<dbReference type="InterPro" id="IPR003489">
    <property type="entry name" value="RHF/RaiA"/>
</dbReference>
<keyword evidence="2" id="KW-0963">Cytoplasm</keyword>
<dbReference type="InterPro" id="IPR038416">
    <property type="entry name" value="Ribosom_S30AE_C_sf"/>
</dbReference>
<name>A0ABX6A2Y6_9MICO</name>
<dbReference type="Proteomes" id="UP000323865">
    <property type="component" value="Chromosome"/>
</dbReference>
<dbReference type="InterPro" id="IPR032528">
    <property type="entry name" value="Ribosom_S30AE_C"/>
</dbReference>
<evidence type="ECO:0000256" key="2">
    <source>
        <dbReference type="HAMAP-Rule" id="MF_00839"/>
    </source>
</evidence>
<feature type="region of interest" description="Disordered" evidence="3">
    <location>
        <begin position="135"/>
        <end position="155"/>
    </location>
</feature>
<keyword evidence="6" id="KW-1185">Reference proteome</keyword>
<dbReference type="EMBL" id="CP044108">
    <property type="protein sequence ID" value="QEU11539.1"/>
    <property type="molecule type" value="Genomic_DNA"/>
</dbReference>
<keyword evidence="1 2" id="KW-0810">Translation regulation</keyword>
<dbReference type="Gene3D" id="3.30.505.50">
    <property type="entry name" value="Sigma 54 modulation/S30EA ribosomal protein, C-terminal domain"/>
    <property type="match status" value="1"/>
</dbReference>
<evidence type="ECO:0000256" key="1">
    <source>
        <dbReference type="ARBA" id="ARBA00022845"/>
    </source>
</evidence>
<dbReference type="InterPro" id="IPR036567">
    <property type="entry name" value="RHF-like"/>
</dbReference>
<evidence type="ECO:0000313" key="6">
    <source>
        <dbReference type="Proteomes" id="UP000323865"/>
    </source>
</evidence>
<dbReference type="PANTHER" id="PTHR33231">
    <property type="entry name" value="30S RIBOSOMAL PROTEIN"/>
    <property type="match status" value="1"/>
</dbReference>
<organism evidence="5 6">
    <name type="scientific">Dermabacter vaginalis</name>
    <dbReference type="NCBI Taxonomy" id="1630135"/>
    <lineage>
        <taxon>Bacteria</taxon>
        <taxon>Bacillati</taxon>
        <taxon>Actinomycetota</taxon>
        <taxon>Actinomycetes</taxon>
        <taxon>Micrococcales</taxon>
        <taxon>Dermabacteraceae</taxon>
        <taxon>Dermabacter</taxon>
    </lineage>
</organism>